<dbReference type="KEGG" id="pgri:PgNI_04734"/>
<reference evidence="3" key="1">
    <citation type="journal article" date="2019" name="Mol. Biol. Evol.">
        <title>Blast fungal genomes show frequent chromosomal changes, gene gains and losses, and effector gene turnover.</title>
        <authorList>
            <person name="Gomez Luciano L.B."/>
            <person name="Jason Tsai I."/>
            <person name="Chuma I."/>
            <person name="Tosa Y."/>
            <person name="Chen Y.H."/>
            <person name="Li J.Y."/>
            <person name="Li M.Y."/>
            <person name="Jade Lu M.Y."/>
            <person name="Nakayashiki H."/>
            <person name="Li W.H."/>
        </authorList>
    </citation>
    <scope>NUCLEOTIDE SEQUENCE</scope>
    <source>
        <strain evidence="3">NI907</strain>
    </source>
</reference>
<keyword evidence="1" id="KW-0560">Oxidoreductase</keyword>
<dbReference type="PANTHER" id="PTHR35870:SF6">
    <property type="entry name" value="MGS207 PROTEIN"/>
    <property type="match status" value="1"/>
</dbReference>
<dbReference type="Proteomes" id="UP000515153">
    <property type="component" value="Unplaced"/>
</dbReference>
<reference evidence="3" key="2">
    <citation type="submission" date="2019-10" db="EMBL/GenBank/DDBJ databases">
        <authorList>
            <consortium name="NCBI Genome Project"/>
        </authorList>
    </citation>
    <scope>NUCLEOTIDE SEQUENCE</scope>
    <source>
        <strain evidence="3">NI907</strain>
    </source>
</reference>
<proteinExistence type="predicted"/>
<protein>
    <recommendedName>
        <fullName evidence="4">MGS207 protein</fullName>
    </recommendedName>
</protein>
<organism evidence="2 3">
    <name type="scientific">Pyricularia grisea</name>
    <name type="common">Crabgrass-specific blast fungus</name>
    <name type="synonym">Magnaporthe grisea</name>
    <dbReference type="NCBI Taxonomy" id="148305"/>
    <lineage>
        <taxon>Eukaryota</taxon>
        <taxon>Fungi</taxon>
        <taxon>Dikarya</taxon>
        <taxon>Ascomycota</taxon>
        <taxon>Pezizomycotina</taxon>
        <taxon>Sordariomycetes</taxon>
        <taxon>Sordariomycetidae</taxon>
        <taxon>Magnaporthales</taxon>
        <taxon>Pyriculariaceae</taxon>
        <taxon>Pyricularia</taxon>
    </lineage>
</organism>
<sequence>MAASLLSYVPIVNRLVPQEEPLEIKLEPVEVHNVETAAEKRPRTLKHLLRANHVNHAIIYHDLEFDNHMPHILCSAYILGADVAKLHEIYDVQSKELEPWTDSPAEIIQDDWRDFLGDRRYQRAYIDFFEDNLAFEHGYDWKKVVAKYMFEGKEPLVNGLIGGLAHPLIHLSYAYEMDNREIAIEALGMAATQYNFLHQYTDDHSYTKPAPFSSTNPSELIERLSADKRFDGLFSEPGFANFPAVFAKHEDLLLEYWNAWEIRDDPLRQFRESQELAVNLLVATVRPGTHSYNFFVVHLLTSSHAVRILLPYVPAKFHVGLVRQWWLLTLAVYIAMLRPKVVEDDVPVTTKGWGYVEEQAVTSRWSTDSHFVKGIRAIREASRTWGDVHNRYLNAAVRFVDDFEGWVF</sequence>
<keyword evidence="2" id="KW-1185">Reference proteome</keyword>
<dbReference type="PANTHER" id="PTHR35870">
    <property type="entry name" value="PROTEIN, PUTATIVE (AFU_ORTHOLOGUE AFUA_5G03330)-RELATED"/>
    <property type="match status" value="1"/>
</dbReference>
<evidence type="ECO:0000313" key="3">
    <source>
        <dbReference type="RefSeq" id="XP_030984813.1"/>
    </source>
</evidence>
<name>A0A6P8BC74_PYRGI</name>
<dbReference type="GeneID" id="41959686"/>
<evidence type="ECO:0008006" key="4">
    <source>
        <dbReference type="Google" id="ProtNLM"/>
    </source>
</evidence>
<evidence type="ECO:0000313" key="2">
    <source>
        <dbReference type="Proteomes" id="UP000515153"/>
    </source>
</evidence>
<dbReference type="AlphaFoldDB" id="A0A6P8BC74"/>
<accession>A0A6P8BC74</accession>
<dbReference type="InterPro" id="IPR025337">
    <property type="entry name" value="Questin_oxidase-like"/>
</dbReference>
<dbReference type="Pfam" id="PF14027">
    <property type="entry name" value="Questin_oxidase"/>
    <property type="match status" value="1"/>
</dbReference>
<dbReference type="RefSeq" id="XP_030984813.1">
    <property type="nucleotide sequence ID" value="XM_031124777.1"/>
</dbReference>
<dbReference type="GO" id="GO:0016491">
    <property type="term" value="F:oxidoreductase activity"/>
    <property type="evidence" value="ECO:0007669"/>
    <property type="project" value="UniProtKB-KW"/>
</dbReference>
<evidence type="ECO:0000256" key="1">
    <source>
        <dbReference type="ARBA" id="ARBA00023002"/>
    </source>
</evidence>
<dbReference type="OrthoDB" id="10265971at2759"/>
<reference evidence="3" key="3">
    <citation type="submission" date="2025-08" db="UniProtKB">
        <authorList>
            <consortium name="RefSeq"/>
        </authorList>
    </citation>
    <scope>IDENTIFICATION</scope>
    <source>
        <strain evidence="3">NI907</strain>
    </source>
</reference>
<gene>
    <name evidence="3" type="ORF">PgNI_04734</name>
</gene>